<dbReference type="EMBL" id="GGFK01014670">
    <property type="protein sequence ID" value="MBW47991.1"/>
    <property type="molecule type" value="Transcribed_RNA"/>
</dbReference>
<sequence>MLVARCPVPSTVAPPSASTSFTAVSAVCPSVGLAFHFCINCGSCCLEMVWNLTVNTRSIVMSSSRDATGSASLFCRMHSTRFSSSLQDIVCMLVGSDSSWMFFANRCTAFESACRLRCCRM</sequence>
<evidence type="ECO:0000313" key="1">
    <source>
        <dbReference type="EMBL" id="MBW47991.1"/>
    </source>
</evidence>
<proteinExistence type="predicted"/>
<organism evidence="1">
    <name type="scientific">Anopheles triannulatus</name>
    <dbReference type="NCBI Taxonomy" id="58253"/>
    <lineage>
        <taxon>Eukaryota</taxon>
        <taxon>Metazoa</taxon>
        <taxon>Ecdysozoa</taxon>
        <taxon>Arthropoda</taxon>
        <taxon>Hexapoda</taxon>
        <taxon>Insecta</taxon>
        <taxon>Pterygota</taxon>
        <taxon>Neoptera</taxon>
        <taxon>Endopterygota</taxon>
        <taxon>Diptera</taxon>
        <taxon>Nematocera</taxon>
        <taxon>Culicoidea</taxon>
        <taxon>Culicidae</taxon>
        <taxon>Anophelinae</taxon>
        <taxon>Anopheles</taxon>
    </lineage>
</organism>
<protein>
    <submittedName>
        <fullName evidence="1">Putative secreted protein</fullName>
    </submittedName>
</protein>
<dbReference type="AlphaFoldDB" id="A0A2M4B4S2"/>
<name>A0A2M4B4S2_9DIPT</name>
<accession>A0A2M4B4S2</accession>
<reference evidence="1" key="1">
    <citation type="submission" date="2018-01" db="EMBL/GenBank/DDBJ databases">
        <title>An insight into the sialome of Amazonian anophelines.</title>
        <authorList>
            <person name="Ribeiro J.M."/>
            <person name="Scarpassa V."/>
            <person name="Calvo E."/>
        </authorList>
    </citation>
    <scope>NUCLEOTIDE SEQUENCE</scope>
    <source>
        <tissue evidence="1">Salivary glands</tissue>
    </source>
</reference>